<feature type="transmembrane region" description="Helical" evidence="10">
    <location>
        <begin position="454"/>
        <end position="474"/>
    </location>
</feature>
<feature type="coiled-coil region" evidence="9">
    <location>
        <begin position="346"/>
        <end position="382"/>
    </location>
</feature>
<feature type="domain" description="Histidine kinase" evidence="12">
    <location>
        <begin position="520"/>
        <end position="706"/>
    </location>
</feature>
<dbReference type="RefSeq" id="WP_200106778.1">
    <property type="nucleotide sequence ID" value="NZ_JAEHFV010000005.1"/>
</dbReference>
<evidence type="ECO:0000256" key="6">
    <source>
        <dbReference type="ARBA" id="ARBA00022777"/>
    </source>
</evidence>
<proteinExistence type="predicted"/>
<dbReference type="Gene3D" id="1.20.5.1930">
    <property type="match status" value="1"/>
</dbReference>
<dbReference type="Proteomes" id="UP000609172">
    <property type="component" value="Unassembled WGS sequence"/>
</dbReference>
<dbReference type="GO" id="GO:0016020">
    <property type="term" value="C:membrane"/>
    <property type="evidence" value="ECO:0007669"/>
    <property type="project" value="InterPro"/>
</dbReference>
<keyword evidence="8" id="KW-0902">Two-component regulatory system</keyword>
<reference evidence="13" key="1">
    <citation type="submission" date="2020-12" db="EMBL/GenBank/DDBJ databases">
        <title>Bacterial novel species Flavobacterium sp. SE-1-e isolated from soil.</title>
        <authorList>
            <person name="Jung H.-Y."/>
        </authorList>
    </citation>
    <scope>NUCLEOTIDE SEQUENCE</scope>
    <source>
        <strain evidence="13">SE-1-e</strain>
    </source>
</reference>
<keyword evidence="10" id="KW-0472">Membrane</keyword>
<evidence type="ECO:0000313" key="14">
    <source>
        <dbReference type="Proteomes" id="UP000609172"/>
    </source>
</evidence>
<keyword evidence="3" id="KW-0597">Phosphoprotein</keyword>
<evidence type="ECO:0000256" key="10">
    <source>
        <dbReference type="SAM" id="Phobius"/>
    </source>
</evidence>
<keyword evidence="10" id="KW-1133">Transmembrane helix</keyword>
<evidence type="ECO:0000256" key="9">
    <source>
        <dbReference type="SAM" id="Coils"/>
    </source>
</evidence>
<gene>
    <name evidence="13" type="ORF">I5M07_12475</name>
</gene>
<keyword evidence="10" id="KW-0812">Transmembrane</keyword>
<organism evidence="13 14">
    <name type="scientific">Flavobacterium agrisoli</name>
    <dbReference type="NCBI Taxonomy" id="2793066"/>
    <lineage>
        <taxon>Bacteria</taxon>
        <taxon>Pseudomonadati</taxon>
        <taxon>Bacteroidota</taxon>
        <taxon>Flavobacteriia</taxon>
        <taxon>Flavobacteriales</taxon>
        <taxon>Flavobacteriaceae</taxon>
        <taxon>Flavobacterium</taxon>
    </lineage>
</organism>
<keyword evidence="4" id="KW-0808">Transferase</keyword>
<name>A0A934PM09_9FLAO</name>
<dbReference type="EMBL" id="JAEHFV010000005">
    <property type="protein sequence ID" value="MBK0370646.1"/>
    <property type="molecule type" value="Genomic_DNA"/>
</dbReference>
<dbReference type="InterPro" id="IPR036890">
    <property type="entry name" value="HATPase_C_sf"/>
</dbReference>
<dbReference type="AlphaFoldDB" id="A0A934PM09"/>
<dbReference type="Pfam" id="PF07730">
    <property type="entry name" value="HisKA_3"/>
    <property type="match status" value="1"/>
</dbReference>
<evidence type="ECO:0000256" key="7">
    <source>
        <dbReference type="ARBA" id="ARBA00022840"/>
    </source>
</evidence>
<evidence type="ECO:0000256" key="11">
    <source>
        <dbReference type="SAM" id="SignalP"/>
    </source>
</evidence>
<evidence type="ECO:0000259" key="12">
    <source>
        <dbReference type="PROSITE" id="PS50109"/>
    </source>
</evidence>
<protein>
    <recommendedName>
        <fullName evidence="2">histidine kinase</fullName>
        <ecNumber evidence="2">2.7.13.3</ecNumber>
    </recommendedName>
</protein>
<accession>A0A934PM09</accession>
<evidence type="ECO:0000256" key="4">
    <source>
        <dbReference type="ARBA" id="ARBA00022679"/>
    </source>
</evidence>
<dbReference type="InterPro" id="IPR011712">
    <property type="entry name" value="Sig_transdc_His_kin_sub3_dim/P"/>
</dbReference>
<evidence type="ECO:0000256" key="3">
    <source>
        <dbReference type="ARBA" id="ARBA00022553"/>
    </source>
</evidence>
<keyword evidence="9" id="KW-0175">Coiled coil</keyword>
<dbReference type="PANTHER" id="PTHR24421">
    <property type="entry name" value="NITRATE/NITRITE SENSOR PROTEIN NARX-RELATED"/>
    <property type="match status" value="1"/>
</dbReference>
<dbReference type="InterPro" id="IPR019734">
    <property type="entry name" value="TPR_rpt"/>
</dbReference>
<dbReference type="PANTHER" id="PTHR24421:SF10">
    <property type="entry name" value="NITRATE_NITRITE SENSOR PROTEIN NARQ"/>
    <property type="match status" value="1"/>
</dbReference>
<dbReference type="Pfam" id="PF13181">
    <property type="entry name" value="TPR_8"/>
    <property type="match status" value="2"/>
</dbReference>
<evidence type="ECO:0000313" key="13">
    <source>
        <dbReference type="EMBL" id="MBK0370646.1"/>
    </source>
</evidence>
<dbReference type="Gene3D" id="3.30.565.10">
    <property type="entry name" value="Histidine kinase-like ATPase, C-terminal domain"/>
    <property type="match status" value="1"/>
</dbReference>
<dbReference type="Gene3D" id="1.25.40.10">
    <property type="entry name" value="Tetratricopeptide repeat domain"/>
    <property type="match status" value="2"/>
</dbReference>
<evidence type="ECO:0000256" key="8">
    <source>
        <dbReference type="ARBA" id="ARBA00023012"/>
    </source>
</evidence>
<keyword evidence="14" id="KW-1185">Reference proteome</keyword>
<comment type="caution">
    <text evidence="13">The sequence shown here is derived from an EMBL/GenBank/DDBJ whole genome shotgun (WGS) entry which is preliminary data.</text>
</comment>
<keyword evidence="7" id="KW-0067">ATP-binding</keyword>
<keyword evidence="5" id="KW-0547">Nucleotide-binding</keyword>
<keyword evidence="6 13" id="KW-0418">Kinase</keyword>
<evidence type="ECO:0000256" key="2">
    <source>
        <dbReference type="ARBA" id="ARBA00012438"/>
    </source>
</evidence>
<dbReference type="SUPFAM" id="SSF48452">
    <property type="entry name" value="TPR-like"/>
    <property type="match status" value="2"/>
</dbReference>
<dbReference type="InterPro" id="IPR003594">
    <property type="entry name" value="HATPase_dom"/>
</dbReference>
<feature type="signal peptide" evidence="11">
    <location>
        <begin position="1"/>
        <end position="22"/>
    </location>
</feature>
<dbReference type="SUPFAM" id="SSF55874">
    <property type="entry name" value="ATPase domain of HSP90 chaperone/DNA topoisomerase II/histidine kinase"/>
    <property type="match status" value="1"/>
</dbReference>
<evidence type="ECO:0000256" key="5">
    <source>
        <dbReference type="ARBA" id="ARBA00022741"/>
    </source>
</evidence>
<dbReference type="EC" id="2.7.13.3" evidence="2"/>
<dbReference type="GO" id="GO:0046983">
    <property type="term" value="F:protein dimerization activity"/>
    <property type="evidence" value="ECO:0007669"/>
    <property type="project" value="InterPro"/>
</dbReference>
<dbReference type="InterPro" id="IPR011990">
    <property type="entry name" value="TPR-like_helical_dom_sf"/>
</dbReference>
<dbReference type="PROSITE" id="PS50109">
    <property type="entry name" value="HIS_KIN"/>
    <property type="match status" value="1"/>
</dbReference>
<dbReference type="CDD" id="cd16917">
    <property type="entry name" value="HATPase_UhpB-NarQ-NarX-like"/>
    <property type="match status" value="1"/>
</dbReference>
<feature type="chain" id="PRO_5037451140" description="histidine kinase" evidence="11">
    <location>
        <begin position="23"/>
        <end position="716"/>
    </location>
</feature>
<dbReference type="InterPro" id="IPR050482">
    <property type="entry name" value="Sensor_HK_TwoCompSys"/>
</dbReference>
<evidence type="ECO:0000256" key="1">
    <source>
        <dbReference type="ARBA" id="ARBA00000085"/>
    </source>
</evidence>
<dbReference type="InterPro" id="IPR005467">
    <property type="entry name" value="His_kinase_dom"/>
</dbReference>
<dbReference type="SMART" id="SM00028">
    <property type="entry name" value="TPR"/>
    <property type="match status" value="5"/>
</dbReference>
<dbReference type="GO" id="GO:0005524">
    <property type="term" value="F:ATP binding"/>
    <property type="evidence" value="ECO:0007669"/>
    <property type="project" value="UniProtKB-KW"/>
</dbReference>
<dbReference type="Pfam" id="PF02518">
    <property type="entry name" value="HATPase_c"/>
    <property type="match status" value="1"/>
</dbReference>
<keyword evidence="11" id="KW-0732">Signal</keyword>
<comment type="catalytic activity">
    <reaction evidence="1">
        <text>ATP + protein L-histidine = ADP + protein N-phospho-L-histidine.</text>
        <dbReference type="EC" id="2.7.13.3"/>
    </reaction>
</comment>
<dbReference type="GO" id="GO:0000155">
    <property type="term" value="F:phosphorelay sensor kinase activity"/>
    <property type="evidence" value="ECO:0007669"/>
    <property type="project" value="InterPro"/>
</dbReference>
<sequence>MIVFFRNIVILLLFFITATSRAQTENKSTKVAFKSIHKSDLKESNEIKTLYKLYNSGNEILAYKKAHKLAKTANLYKTKANANLLLAYYFNKQSVLDSVLFYTQKALQYNLSENDSLKTRLTSLSYNLMATVYNRKGLLSESKKYRIKGMEAAQKYNEQNLYFTHKHGLAVLYVKEQNYTKALALFKECAKFTQDPEMVFGSYINMGDIYAELKNYEASNAYYQKAEILCQQHHNNYCNAIVSLSIGDNFLIQKQINKALDSYQKASKITAVHHYQQLELTAQINIGKIYLSEKNYQDAKIIFTQSLQNAIALGLLQEQINLYEFLKEIALEQNEYKDAYHFSSNINHLKDSINNLQNRKEINELEIKFNTLQKEKAIKTLQYDNETAHLKLLNQEEAIKNLHLLKEITRKKNENKILNFQNITQKKQNEIALLTQQKQLKGLEIDQERTKKKAIIIIFSLLLLLILGLLFQYIKRLKTERLLHQKQKEISSQKLTTVLKEQELKLIKAAVKGQDKERKRIAQELHDSIGGNLAAIKIQLQALKLLENPTILPLLDETYDEVRNLSHNLIPKKFEHNPFCQVLEDYLKSICQASTLQLDLHMYPKNDINQLDEILQIELFKIIQELSTNTIKHAKATKIDIQLNIIEHSISLLFEDNGKGFQTSGLKKGIGLLNLESRISALLGNFEIDSNPKRGTLFNIEIPINTSLNKTLPLTI</sequence>